<organism evidence="15">
    <name type="scientific">Mucor ambiguus</name>
    <dbReference type="NCBI Taxonomy" id="91626"/>
    <lineage>
        <taxon>Eukaryota</taxon>
        <taxon>Fungi</taxon>
        <taxon>Fungi incertae sedis</taxon>
        <taxon>Mucoromycota</taxon>
        <taxon>Mucoromycotina</taxon>
        <taxon>Mucoromycetes</taxon>
        <taxon>Mucorales</taxon>
        <taxon>Mucorineae</taxon>
        <taxon>Mucoraceae</taxon>
        <taxon>Mucor</taxon>
    </lineage>
</organism>
<dbReference type="PROSITE" id="PS50089">
    <property type="entry name" value="ZF_RING_2"/>
    <property type="match status" value="1"/>
</dbReference>
<evidence type="ECO:0000313" key="15">
    <source>
        <dbReference type="EMBL" id="GAN05154.1"/>
    </source>
</evidence>
<keyword evidence="10" id="KW-0472">Membrane</keyword>
<dbReference type="Pfam" id="PF13639">
    <property type="entry name" value="zf-RING_2"/>
    <property type="match status" value="1"/>
</dbReference>
<feature type="compositionally biased region" description="Basic and acidic residues" evidence="13">
    <location>
        <begin position="311"/>
        <end position="328"/>
    </location>
</feature>
<dbReference type="Proteomes" id="UP000053815">
    <property type="component" value="Unassembled WGS sequence"/>
</dbReference>
<keyword evidence="6 11" id="KW-0863">Zinc-finger</keyword>
<keyword evidence="5" id="KW-0479">Metal-binding</keyword>
<evidence type="ECO:0000256" key="5">
    <source>
        <dbReference type="ARBA" id="ARBA00022723"/>
    </source>
</evidence>
<evidence type="ECO:0000256" key="8">
    <source>
        <dbReference type="ARBA" id="ARBA00022833"/>
    </source>
</evidence>
<dbReference type="Gene3D" id="3.30.40.10">
    <property type="entry name" value="Zinc/RING finger domain, C3HC4 (zinc finger)"/>
    <property type="match status" value="1"/>
</dbReference>
<dbReference type="GO" id="GO:0008270">
    <property type="term" value="F:zinc ion binding"/>
    <property type="evidence" value="ECO:0007669"/>
    <property type="project" value="UniProtKB-KW"/>
</dbReference>
<sequence length="328" mass="37153">MRLSCSVCLEEATEDSQLVALTVCGHTFDAECISQCMLINDKCPLCNQSTIDSDPVYSRVYFSAFDGDGQNDLMAVKEELTAAKDSIDTLSREYDDLALRCTVVEGKLNTASREKMQLEKDSTLKDAQIDKLSHNWQTSKARNKDDVDKMNLKLIAKQKSIDLLTKNLDKSNKRIKSLKEELDALKHANIQDCVPPPKARYRDQNFKAKYYDLNKEHKALKDKMGQLENKLIDLTLTLPEPSSSILPSKTEALQPHIQLLEEQVQASMAKEKKLLKEVMTFKQLKEDAVKKTEELQTKLSNAEATIASWEHSTKKDDPSHRDDKCNIA</sequence>
<evidence type="ECO:0000256" key="10">
    <source>
        <dbReference type="ARBA" id="ARBA00023136"/>
    </source>
</evidence>
<keyword evidence="16" id="KW-1185">Reference proteome</keyword>
<evidence type="ECO:0000256" key="9">
    <source>
        <dbReference type="ARBA" id="ARBA00022989"/>
    </source>
</evidence>
<dbReference type="STRING" id="91626.A0A0C9MCQ8"/>
<accession>A0A0C9MCQ8</accession>
<keyword evidence="3" id="KW-0808">Transferase</keyword>
<keyword evidence="4" id="KW-0812">Transmembrane</keyword>
<dbReference type="EMBL" id="DF836372">
    <property type="protein sequence ID" value="GAN05154.1"/>
    <property type="molecule type" value="Genomic_DNA"/>
</dbReference>
<dbReference type="InterPro" id="IPR013083">
    <property type="entry name" value="Znf_RING/FYVE/PHD"/>
</dbReference>
<feature type="coiled-coil region" evidence="12">
    <location>
        <begin position="73"/>
        <end position="100"/>
    </location>
</feature>
<dbReference type="PANTHER" id="PTHR45768:SF18">
    <property type="entry name" value="RING-H2 FINGER PROTEIN ATL47-RELATED"/>
    <property type="match status" value="1"/>
</dbReference>
<comment type="pathway">
    <text evidence="2">Protein modification; protein ubiquitination.</text>
</comment>
<proteinExistence type="predicted"/>
<evidence type="ECO:0000256" key="7">
    <source>
        <dbReference type="ARBA" id="ARBA00022786"/>
    </source>
</evidence>
<protein>
    <recommendedName>
        <fullName evidence="14">RING-type domain-containing protein</fullName>
    </recommendedName>
</protein>
<comment type="subcellular location">
    <subcellularLocation>
        <location evidence="1">Membrane</location>
        <topology evidence="1">Single-pass membrane protein</topology>
    </subcellularLocation>
</comment>
<dbReference type="InterPro" id="IPR001841">
    <property type="entry name" value="Znf_RING"/>
</dbReference>
<evidence type="ECO:0000256" key="1">
    <source>
        <dbReference type="ARBA" id="ARBA00004167"/>
    </source>
</evidence>
<evidence type="ECO:0000313" key="16">
    <source>
        <dbReference type="Proteomes" id="UP000053815"/>
    </source>
</evidence>
<gene>
    <name evidence="15" type="ORF">MAM1_0083d04623</name>
</gene>
<dbReference type="PANTHER" id="PTHR45768">
    <property type="entry name" value="E3 UBIQUITIN-PROTEIN LIGASE RNF13-LIKE"/>
    <property type="match status" value="1"/>
</dbReference>
<dbReference type="AlphaFoldDB" id="A0A0C9MCQ8"/>
<evidence type="ECO:0000259" key="14">
    <source>
        <dbReference type="PROSITE" id="PS50089"/>
    </source>
</evidence>
<keyword evidence="7" id="KW-0833">Ubl conjugation pathway</keyword>
<keyword evidence="8" id="KW-0862">Zinc</keyword>
<evidence type="ECO:0000256" key="6">
    <source>
        <dbReference type="ARBA" id="ARBA00022771"/>
    </source>
</evidence>
<evidence type="ECO:0000256" key="3">
    <source>
        <dbReference type="ARBA" id="ARBA00022679"/>
    </source>
</evidence>
<name>A0A0C9MCQ8_9FUNG</name>
<evidence type="ECO:0000256" key="13">
    <source>
        <dbReference type="SAM" id="MobiDB-lite"/>
    </source>
</evidence>
<dbReference type="SMART" id="SM00184">
    <property type="entry name" value="RING"/>
    <property type="match status" value="1"/>
</dbReference>
<dbReference type="GO" id="GO:0016740">
    <property type="term" value="F:transferase activity"/>
    <property type="evidence" value="ECO:0007669"/>
    <property type="project" value="UniProtKB-KW"/>
</dbReference>
<dbReference type="SUPFAM" id="SSF57850">
    <property type="entry name" value="RING/U-box"/>
    <property type="match status" value="1"/>
</dbReference>
<keyword evidence="9" id="KW-1133">Transmembrane helix</keyword>
<feature type="domain" description="RING-type" evidence="14">
    <location>
        <begin position="5"/>
        <end position="47"/>
    </location>
</feature>
<evidence type="ECO:0000256" key="12">
    <source>
        <dbReference type="SAM" id="Coils"/>
    </source>
</evidence>
<dbReference type="CDD" id="cd16448">
    <property type="entry name" value="RING-H2"/>
    <property type="match status" value="1"/>
</dbReference>
<feature type="region of interest" description="Disordered" evidence="13">
    <location>
        <begin position="300"/>
        <end position="328"/>
    </location>
</feature>
<evidence type="ECO:0000256" key="11">
    <source>
        <dbReference type="PROSITE-ProRule" id="PRU00175"/>
    </source>
</evidence>
<keyword evidence="12" id="KW-0175">Coiled coil</keyword>
<dbReference type="OrthoDB" id="6105938at2759"/>
<dbReference type="GO" id="GO:0016020">
    <property type="term" value="C:membrane"/>
    <property type="evidence" value="ECO:0007669"/>
    <property type="project" value="UniProtKB-SubCell"/>
</dbReference>
<evidence type="ECO:0000256" key="4">
    <source>
        <dbReference type="ARBA" id="ARBA00022692"/>
    </source>
</evidence>
<reference evidence="15" key="1">
    <citation type="submission" date="2014-09" db="EMBL/GenBank/DDBJ databases">
        <title>Draft genome sequence of an oleaginous Mucoromycotina fungus Mucor ambiguus NBRC6742.</title>
        <authorList>
            <person name="Takeda I."/>
            <person name="Yamane N."/>
            <person name="Morita T."/>
            <person name="Tamano K."/>
            <person name="Machida M."/>
            <person name="Baker S."/>
            <person name="Koike H."/>
        </authorList>
    </citation>
    <scope>NUCLEOTIDE SEQUENCE</scope>
    <source>
        <strain evidence="15">NBRC 6742</strain>
    </source>
</reference>
<evidence type="ECO:0000256" key="2">
    <source>
        <dbReference type="ARBA" id="ARBA00004906"/>
    </source>
</evidence>